<organism evidence="1 2">
    <name type="scientific">Chenopodium quinoa</name>
    <name type="common">Quinoa</name>
    <dbReference type="NCBI Taxonomy" id="63459"/>
    <lineage>
        <taxon>Eukaryota</taxon>
        <taxon>Viridiplantae</taxon>
        <taxon>Streptophyta</taxon>
        <taxon>Embryophyta</taxon>
        <taxon>Tracheophyta</taxon>
        <taxon>Spermatophyta</taxon>
        <taxon>Magnoliopsida</taxon>
        <taxon>eudicotyledons</taxon>
        <taxon>Gunneridae</taxon>
        <taxon>Pentapetalae</taxon>
        <taxon>Caryophyllales</taxon>
        <taxon>Chenopodiaceae</taxon>
        <taxon>Chenopodioideae</taxon>
        <taxon>Atripliceae</taxon>
        <taxon>Chenopodium</taxon>
    </lineage>
</organism>
<sequence>MEAHLQALENRLDAQTLASTQKFEALMQMMQSLKDNMAEARTPRSEDQFNQPKLGYIPKLEFLKFDGSNPRLWIKKCCKYFTLCKSPDEQKVDLASLNMIAKAENWVSGYLSTRSAVDWNDFVIDINGRFKDEVGVNLVEEFNKLQQIGNIESYIDEFENLKAIMLQNSYALPEKYLLESFVGGLKLGINHLLEPLNLKFPTCLMQVFELEAEPDEFKALKKTFADVFDEPTDLPPSRGVFDHRIPLEPRRGAVKIMPYRYPLKAKGCNRAVGP</sequence>
<protein>
    <recommendedName>
        <fullName evidence="3">Ty3 transposon capsid-like protein domain-containing protein</fullName>
    </recommendedName>
</protein>
<dbReference type="Proteomes" id="UP000596660">
    <property type="component" value="Unplaced"/>
</dbReference>
<dbReference type="EnsemblPlants" id="AUR62029366-RA">
    <property type="protein sequence ID" value="AUR62029366-RA:cds"/>
    <property type="gene ID" value="AUR62029366"/>
</dbReference>
<proteinExistence type="predicted"/>
<dbReference type="Gramene" id="AUR62029366-RA">
    <property type="protein sequence ID" value="AUR62029366-RA:cds"/>
    <property type="gene ID" value="AUR62029366"/>
</dbReference>
<evidence type="ECO:0000313" key="2">
    <source>
        <dbReference type="Proteomes" id="UP000596660"/>
    </source>
</evidence>
<evidence type="ECO:0000313" key="1">
    <source>
        <dbReference type="EnsemblPlants" id="AUR62029366-RA:cds"/>
    </source>
</evidence>
<accession>A0A803MHB4</accession>
<keyword evidence="2" id="KW-1185">Reference proteome</keyword>
<dbReference type="OMA" id="NSIATCH"/>
<evidence type="ECO:0008006" key="3">
    <source>
        <dbReference type="Google" id="ProtNLM"/>
    </source>
</evidence>
<name>A0A803MHB4_CHEQI</name>
<reference evidence="1" key="2">
    <citation type="submission" date="2021-03" db="UniProtKB">
        <authorList>
            <consortium name="EnsemblPlants"/>
        </authorList>
    </citation>
    <scope>IDENTIFICATION</scope>
</reference>
<dbReference type="AlphaFoldDB" id="A0A803MHB4"/>
<reference evidence="1" key="1">
    <citation type="journal article" date="2017" name="Nature">
        <title>The genome of Chenopodium quinoa.</title>
        <authorList>
            <person name="Jarvis D.E."/>
            <person name="Ho Y.S."/>
            <person name="Lightfoot D.J."/>
            <person name="Schmoeckel S.M."/>
            <person name="Li B."/>
            <person name="Borm T.J.A."/>
            <person name="Ohyanagi H."/>
            <person name="Mineta K."/>
            <person name="Michell C.T."/>
            <person name="Saber N."/>
            <person name="Kharbatia N.M."/>
            <person name="Rupper R.R."/>
            <person name="Sharp A.R."/>
            <person name="Dally N."/>
            <person name="Boughton B.A."/>
            <person name="Woo Y.H."/>
            <person name="Gao G."/>
            <person name="Schijlen E.G.W.M."/>
            <person name="Guo X."/>
            <person name="Momin A.A."/>
            <person name="Negrao S."/>
            <person name="Al-Babili S."/>
            <person name="Gehring C."/>
            <person name="Roessner U."/>
            <person name="Jung C."/>
            <person name="Murphy K."/>
            <person name="Arold S.T."/>
            <person name="Gojobori T."/>
            <person name="van der Linden C.G."/>
            <person name="van Loo E.N."/>
            <person name="Jellen E.N."/>
            <person name="Maughan P.J."/>
            <person name="Tester M."/>
        </authorList>
    </citation>
    <scope>NUCLEOTIDE SEQUENCE [LARGE SCALE GENOMIC DNA]</scope>
    <source>
        <strain evidence="1">cv. PI 614886</strain>
    </source>
</reference>